<keyword evidence="2" id="KW-1185">Reference proteome</keyword>
<evidence type="ECO:0000313" key="1">
    <source>
        <dbReference type="EMBL" id="GBR75023.1"/>
    </source>
</evidence>
<protein>
    <submittedName>
        <fullName evidence="1">Uncharacterized protein</fullName>
    </submittedName>
</protein>
<evidence type="ECO:0000313" key="2">
    <source>
        <dbReference type="Proteomes" id="UP000269352"/>
    </source>
</evidence>
<organism evidence="1 2">
    <name type="scientific">Termititenax aidoneus</name>
    <dbReference type="NCBI Taxonomy" id="2218524"/>
    <lineage>
        <taxon>Bacteria</taxon>
        <taxon>Bacillati</taxon>
        <taxon>Candidatus Margulisiibacteriota</taxon>
        <taxon>Candidatus Termititenacia</taxon>
        <taxon>Candidatus Termititenacales</taxon>
        <taxon>Candidatus Termititenacaceae</taxon>
        <taxon>Candidatus Termititenax</taxon>
    </lineage>
</organism>
<dbReference type="Proteomes" id="UP000269352">
    <property type="component" value="Unassembled WGS sequence"/>
</dbReference>
<dbReference type="EMBL" id="BGZN01000133">
    <property type="protein sequence ID" value="GBR75023.1"/>
    <property type="molecule type" value="Genomic_DNA"/>
</dbReference>
<proteinExistence type="predicted"/>
<reference evidence="1 2" key="1">
    <citation type="journal article" date="2019" name="ISME J.">
        <title>Genome analyses of uncultured TG2/ZB3 bacteria in 'Margulisbacteria' specifically attached to ectosymbiotic spirochetes of protists in the termite gut.</title>
        <authorList>
            <person name="Utami Y.D."/>
            <person name="Kuwahara H."/>
            <person name="Igai K."/>
            <person name="Murakami T."/>
            <person name="Sugaya K."/>
            <person name="Morikawa T."/>
            <person name="Nagura Y."/>
            <person name="Yuki M."/>
            <person name="Deevong P."/>
            <person name="Inoue T."/>
            <person name="Kihara K."/>
            <person name="Lo N."/>
            <person name="Yamada A."/>
            <person name="Ohkuma M."/>
            <person name="Hongoh Y."/>
        </authorList>
    </citation>
    <scope>NUCLEOTIDE SEQUENCE [LARGE SCALE GENOMIC DNA]</scope>
    <source>
        <strain evidence="1">NkOx7-01</strain>
    </source>
</reference>
<name>A0A388TEP4_TERA1</name>
<comment type="caution">
    <text evidence="1">The sequence shown here is derived from an EMBL/GenBank/DDBJ whole genome shotgun (WGS) entry which is preliminary data.</text>
</comment>
<accession>A0A388TEP4</accession>
<sequence>MASTAGLTTADVTEGTPPKSLIEMQLDAYAAKVRYETLEEIQAERIKDKEAQIQRQWWLNIALIIALGYAAGK</sequence>
<dbReference type="AlphaFoldDB" id="A0A388TEP4"/>
<gene>
    <name evidence="1" type="ORF">NO1_2091</name>
</gene>